<protein>
    <recommendedName>
        <fullName evidence="4">Secreted protein</fullName>
    </recommendedName>
</protein>
<keyword evidence="1" id="KW-0732">Signal</keyword>
<accession>A0ABQ6LL94</accession>
<evidence type="ECO:0000313" key="2">
    <source>
        <dbReference type="EMBL" id="GMG81055.1"/>
    </source>
</evidence>
<proteinExistence type="predicted"/>
<evidence type="ECO:0008006" key="4">
    <source>
        <dbReference type="Google" id="ProtNLM"/>
    </source>
</evidence>
<dbReference type="Proteomes" id="UP001239909">
    <property type="component" value="Unassembled WGS sequence"/>
</dbReference>
<dbReference type="EMBL" id="BSYI01000002">
    <property type="protein sequence ID" value="GMG81055.1"/>
    <property type="molecule type" value="Genomic_DNA"/>
</dbReference>
<gene>
    <name evidence="2" type="ORF">LNKW23_02670</name>
</gene>
<feature type="signal peptide" evidence="1">
    <location>
        <begin position="1"/>
        <end position="24"/>
    </location>
</feature>
<name>A0ABQ6LL94_9RHOB</name>
<evidence type="ECO:0000256" key="1">
    <source>
        <dbReference type="SAM" id="SignalP"/>
    </source>
</evidence>
<comment type="caution">
    <text evidence="2">The sequence shown here is derived from an EMBL/GenBank/DDBJ whole genome shotgun (WGS) entry which is preliminary data.</text>
</comment>
<feature type="chain" id="PRO_5046026981" description="Secreted protein" evidence="1">
    <location>
        <begin position="25"/>
        <end position="119"/>
    </location>
</feature>
<organism evidence="2 3">
    <name type="scientific">Paralimibaculum aggregatum</name>
    <dbReference type="NCBI Taxonomy" id="3036245"/>
    <lineage>
        <taxon>Bacteria</taxon>
        <taxon>Pseudomonadati</taxon>
        <taxon>Pseudomonadota</taxon>
        <taxon>Alphaproteobacteria</taxon>
        <taxon>Rhodobacterales</taxon>
        <taxon>Paracoccaceae</taxon>
        <taxon>Paralimibaculum</taxon>
    </lineage>
</organism>
<sequence length="119" mass="12045">MIPPIAAGLIGAAAVLAVPGAARAEGRQPYPAGEIAEDLVCTCACACVRIEAGAETGRLSVRIGCAVTTPADPCPALNGSVCRLEPEGDLPGLGCTREFVEPRHWRAARLVRAAAGPSA</sequence>
<evidence type="ECO:0000313" key="3">
    <source>
        <dbReference type="Proteomes" id="UP001239909"/>
    </source>
</evidence>
<reference evidence="2 3" key="1">
    <citation type="submission" date="2023-04" db="EMBL/GenBank/DDBJ databases">
        <title>Marinoamorphus aggregata gen. nov., sp. Nov., isolate from tissue of brittle star Ophioplocus japonicus.</title>
        <authorList>
            <person name="Kawano K."/>
            <person name="Sawayama S."/>
            <person name="Nakagawa S."/>
        </authorList>
    </citation>
    <scope>NUCLEOTIDE SEQUENCE [LARGE SCALE GENOMIC DNA]</scope>
    <source>
        <strain evidence="2 3">NKW23</strain>
    </source>
</reference>
<dbReference type="RefSeq" id="WP_285669678.1">
    <property type="nucleotide sequence ID" value="NZ_BSYI01000002.1"/>
</dbReference>
<keyword evidence="3" id="KW-1185">Reference proteome</keyword>